<gene>
    <name evidence="2" type="ORF">B0A54_05648</name>
</gene>
<dbReference type="AlphaFoldDB" id="A0A4U0V587"/>
<feature type="region of interest" description="Disordered" evidence="1">
    <location>
        <begin position="1"/>
        <end position="70"/>
    </location>
</feature>
<feature type="compositionally biased region" description="Basic and acidic residues" evidence="1">
    <location>
        <begin position="14"/>
        <end position="41"/>
    </location>
</feature>
<dbReference type="Proteomes" id="UP000310066">
    <property type="component" value="Unassembled WGS sequence"/>
</dbReference>
<proteinExistence type="predicted"/>
<evidence type="ECO:0000313" key="3">
    <source>
        <dbReference type="Proteomes" id="UP000310066"/>
    </source>
</evidence>
<reference evidence="2 3" key="1">
    <citation type="submission" date="2017-03" db="EMBL/GenBank/DDBJ databases">
        <title>Genomes of endolithic fungi from Antarctica.</title>
        <authorList>
            <person name="Coleine C."/>
            <person name="Masonjones S."/>
            <person name="Stajich J.E."/>
        </authorList>
    </citation>
    <scope>NUCLEOTIDE SEQUENCE [LARGE SCALE GENOMIC DNA]</scope>
    <source>
        <strain evidence="2 3">CCFEE 5311</strain>
    </source>
</reference>
<dbReference type="EMBL" id="NAJP01000017">
    <property type="protein sequence ID" value="TKA43888.1"/>
    <property type="molecule type" value="Genomic_DNA"/>
</dbReference>
<feature type="compositionally biased region" description="Basic and acidic residues" evidence="1">
    <location>
        <begin position="51"/>
        <end position="65"/>
    </location>
</feature>
<accession>A0A4U0V587</accession>
<protein>
    <submittedName>
        <fullName evidence="2">Uncharacterized protein</fullName>
    </submittedName>
</protein>
<evidence type="ECO:0000256" key="1">
    <source>
        <dbReference type="SAM" id="MobiDB-lite"/>
    </source>
</evidence>
<comment type="caution">
    <text evidence="2">The sequence shown here is derived from an EMBL/GenBank/DDBJ whole genome shotgun (WGS) entry which is preliminary data.</text>
</comment>
<evidence type="ECO:0000313" key="2">
    <source>
        <dbReference type="EMBL" id="TKA43888.1"/>
    </source>
</evidence>
<sequence>MSKRQSTKAQRLSKQSEAERKALALRKQAERNGPKTEEERKAAKRERKVAKRNETARQRAVEWRTAHPGVEMSKIKMTKQEARELDLRHGFPDSVSARRGLEN</sequence>
<name>A0A4U0V587_9PEZI</name>
<organism evidence="2 3">
    <name type="scientific">Friedmanniomyces endolithicus</name>
    <dbReference type="NCBI Taxonomy" id="329885"/>
    <lineage>
        <taxon>Eukaryota</taxon>
        <taxon>Fungi</taxon>
        <taxon>Dikarya</taxon>
        <taxon>Ascomycota</taxon>
        <taxon>Pezizomycotina</taxon>
        <taxon>Dothideomycetes</taxon>
        <taxon>Dothideomycetidae</taxon>
        <taxon>Mycosphaerellales</taxon>
        <taxon>Teratosphaeriaceae</taxon>
        <taxon>Friedmanniomyces</taxon>
    </lineage>
</organism>